<keyword evidence="2" id="KW-0732">Signal</keyword>
<evidence type="ECO:0000256" key="1">
    <source>
        <dbReference type="SAM" id="MobiDB-lite"/>
    </source>
</evidence>
<evidence type="ECO:0000256" key="2">
    <source>
        <dbReference type="SAM" id="SignalP"/>
    </source>
</evidence>
<accession>A0A1H6AEG0</accession>
<dbReference type="RefSeq" id="WP_103906779.1">
    <property type="nucleotide sequence ID" value="NZ_CP049246.1"/>
</dbReference>
<protein>
    <recommendedName>
        <fullName evidence="5">Lipocalin-like domain-containing protein</fullName>
    </recommendedName>
</protein>
<feature type="chain" id="PRO_5009292647" description="Lipocalin-like domain-containing protein" evidence="2">
    <location>
        <begin position="20"/>
        <end position="185"/>
    </location>
</feature>
<sequence>MHKRIISFLSLLTALLVLGSCGAPRKGATGGSDSGSVSGQGPSASQWRSGVKGKWILNSVTRENIPSSYTVKNMFEEAPVDCFIGSLWDLPGGANRGSITFNADGQLCAAGTVRNIVWSIHDPKNGGQPSFQFKKIYAGDKASNVNSGFRLDLSYADENSLEMRLPVALNEGTGNLVLKFSRAAE</sequence>
<feature type="compositionally biased region" description="Low complexity" evidence="1">
    <location>
        <begin position="34"/>
        <end position="43"/>
    </location>
</feature>
<evidence type="ECO:0000313" key="4">
    <source>
        <dbReference type="Proteomes" id="UP000236731"/>
    </source>
</evidence>
<feature type="signal peptide" evidence="2">
    <location>
        <begin position="1"/>
        <end position="19"/>
    </location>
</feature>
<organism evidence="3 4">
    <name type="scientific">Sphingobacterium lactis</name>
    <dbReference type="NCBI Taxonomy" id="797291"/>
    <lineage>
        <taxon>Bacteria</taxon>
        <taxon>Pseudomonadati</taxon>
        <taxon>Bacteroidota</taxon>
        <taxon>Sphingobacteriia</taxon>
        <taxon>Sphingobacteriales</taxon>
        <taxon>Sphingobacteriaceae</taxon>
        <taxon>Sphingobacterium</taxon>
    </lineage>
</organism>
<dbReference type="OrthoDB" id="1121756at2"/>
<proteinExistence type="predicted"/>
<evidence type="ECO:0008006" key="5">
    <source>
        <dbReference type="Google" id="ProtNLM"/>
    </source>
</evidence>
<dbReference type="EMBL" id="FNUT01000008">
    <property type="protein sequence ID" value="SEG46660.1"/>
    <property type="molecule type" value="Genomic_DNA"/>
</dbReference>
<dbReference type="Proteomes" id="UP000236731">
    <property type="component" value="Unassembled WGS sequence"/>
</dbReference>
<dbReference type="AlphaFoldDB" id="A0A1H6AEG0"/>
<keyword evidence="4" id="KW-1185">Reference proteome</keyword>
<evidence type="ECO:0000313" key="3">
    <source>
        <dbReference type="EMBL" id="SEG46660.1"/>
    </source>
</evidence>
<dbReference type="PROSITE" id="PS51257">
    <property type="entry name" value="PROKAR_LIPOPROTEIN"/>
    <property type="match status" value="1"/>
</dbReference>
<gene>
    <name evidence="3" type="ORF">SAMN05421877_10894</name>
</gene>
<feature type="region of interest" description="Disordered" evidence="1">
    <location>
        <begin position="28"/>
        <end position="47"/>
    </location>
</feature>
<reference evidence="4" key="1">
    <citation type="submission" date="2016-10" db="EMBL/GenBank/DDBJ databases">
        <authorList>
            <person name="Varghese N."/>
            <person name="Submissions S."/>
        </authorList>
    </citation>
    <scope>NUCLEOTIDE SEQUENCE [LARGE SCALE GENOMIC DNA]</scope>
    <source>
        <strain evidence="4">DSM 22361</strain>
    </source>
</reference>
<name>A0A1H6AEG0_9SPHI</name>